<feature type="compositionally biased region" description="Basic residues" evidence="1">
    <location>
        <begin position="15"/>
        <end position="27"/>
    </location>
</feature>
<dbReference type="AlphaFoldDB" id="A0A061RDB3"/>
<accession>A0A061RDB3</accession>
<name>A0A061RDB3_9CHLO</name>
<organism evidence="2">
    <name type="scientific">Tetraselmis sp. GSL018</name>
    <dbReference type="NCBI Taxonomy" id="582737"/>
    <lineage>
        <taxon>Eukaryota</taxon>
        <taxon>Viridiplantae</taxon>
        <taxon>Chlorophyta</taxon>
        <taxon>core chlorophytes</taxon>
        <taxon>Chlorodendrophyceae</taxon>
        <taxon>Chlorodendrales</taxon>
        <taxon>Chlorodendraceae</taxon>
        <taxon>Tetraselmis</taxon>
    </lineage>
</organism>
<feature type="region of interest" description="Disordered" evidence="1">
    <location>
        <begin position="67"/>
        <end position="129"/>
    </location>
</feature>
<reference evidence="2" key="1">
    <citation type="submission" date="2014-05" db="EMBL/GenBank/DDBJ databases">
        <title>The transcriptome of the halophilic microalga Tetraselmis sp. GSL018 isolated from the Great Salt Lake, Utah.</title>
        <authorList>
            <person name="Jinkerson R.E."/>
            <person name="D'Adamo S."/>
            <person name="Posewitz M.C."/>
        </authorList>
    </citation>
    <scope>NUCLEOTIDE SEQUENCE</scope>
    <source>
        <strain evidence="2">GSL018</strain>
    </source>
</reference>
<sequence length="129" mass="13283">QGRLGLARGAGPGRKGTRGRAGQRRPRNALEDLAAGEQLLCKTASPPTCTGSAFAVTEATRTLQGDWARRSSGPVNQTRHSDCSRGFTGTTRLLGPAAGTPQPNRGGLGNHSPPPVPNLALPPCDLLPA</sequence>
<dbReference type="EMBL" id="GBEZ01017577">
    <property type="protein sequence ID" value="JAC68769.1"/>
    <property type="molecule type" value="Transcribed_RNA"/>
</dbReference>
<feature type="region of interest" description="Disordered" evidence="1">
    <location>
        <begin position="1"/>
        <end position="27"/>
    </location>
</feature>
<evidence type="ECO:0000313" key="2">
    <source>
        <dbReference type="EMBL" id="JAC68769.1"/>
    </source>
</evidence>
<evidence type="ECO:0000256" key="1">
    <source>
        <dbReference type="SAM" id="MobiDB-lite"/>
    </source>
</evidence>
<feature type="non-terminal residue" evidence="2">
    <location>
        <position position="1"/>
    </location>
</feature>
<gene>
    <name evidence="2" type="ORF">TSPGSL018_7961</name>
</gene>
<protein>
    <submittedName>
        <fullName evidence="2">Uncharacterized protein</fullName>
    </submittedName>
</protein>
<proteinExistence type="predicted"/>